<keyword evidence="5" id="KW-0067">ATP-binding</keyword>
<dbReference type="GO" id="GO:0005524">
    <property type="term" value="F:ATP binding"/>
    <property type="evidence" value="ECO:0007669"/>
    <property type="project" value="UniProtKB-KW"/>
</dbReference>
<dbReference type="InterPro" id="IPR003439">
    <property type="entry name" value="ABC_transporter-like_ATP-bd"/>
</dbReference>
<dbReference type="InterPro" id="IPR027417">
    <property type="entry name" value="P-loop_NTPase"/>
</dbReference>
<dbReference type="PANTHER" id="PTHR48041:SF51">
    <property type="entry name" value="ABC TRANSPORTER G FAMILY MEMBER 23"/>
    <property type="match status" value="1"/>
</dbReference>
<dbReference type="InterPro" id="IPR017871">
    <property type="entry name" value="ABC_transporter-like_CS"/>
</dbReference>
<dbReference type="EMBL" id="BQKI01000002">
    <property type="protein sequence ID" value="GJM88452.1"/>
    <property type="molecule type" value="Genomic_DNA"/>
</dbReference>
<feature type="domain" description="ABC transporter" evidence="9">
    <location>
        <begin position="97"/>
        <end position="350"/>
    </location>
</feature>
<keyword evidence="2" id="KW-0813">Transport</keyword>
<evidence type="ECO:0000256" key="8">
    <source>
        <dbReference type="SAM" id="MobiDB-lite"/>
    </source>
</evidence>
<evidence type="ECO:0000256" key="6">
    <source>
        <dbReference type="ARBA" id="ARBA00022989"/>
    </source>
</evidence>
<dbReference type="InterPro" id="IPR003593">
    <property type="entry name" value="AAA+_ATPase"/>
</dbReference>
<dbReference type="PANTHER" id="PTHR48041">
    <property type="entry name" value="ABC TRANSPORTER G FAMILY MEMBER 28"/>
    <property type="match status" value="1"/>
</dbReference>
<gene>
    <name evidence="10" type="primary">ga04513</name>
    <name evidence="10" type="ORF">PR202_ga04513</name>
</gene>
<keyword evidence="11" id="KW-1185">Reference proteome</keyword>
<comment type="subcellular location">
    <subcellularLocation>
        <location evidence="1">Membrane</location>
        <topology evidence="1">Multi-pass membrane protein</topology>
    </subcellularLocation>
</comment>
<evidence type="ECO:0000256" key="7">
    <source>
        <dbReference type="ARBA" id="ARBA00023136"/>
    </source>
</evidence>
<feature type="region of interest" description="Disordered" evidence="8">
    <location>
        <begin position="607"/>
        <end position="655"/>
    </location>
</feature>
<dbReference type="GO" id="GO:0016020">
    <property type="term" value="C:membrane"/>
    <property type="evidence" value="ECO:0007669"/>
    <property type="project" value="UniProtKB-SubCell"/>
</dbReference>
<feature type="compositionally biased region" description="Basic and acidic residues" evidence="8">
    <location>
        <begin position="646"/>
        <end position="655"/>
    </location>
</feature>
<dbReference type="SUPFAM" id="SSF52540">
    <property type="entry name" value="P-loop containing nucleoside triphosphate hydrolases"/>
    <property type="match status" value="1"/>
</dbReference>
<evidence type="ECO:0000256" key="1">
    <source>
        <dbReference type="ARBA" id="ARBA00004141"/>
    </source>
</evidence>
<evidence type="ECO:0000259" key="9">
    <source>
        <dbReference type="PROSITE" id="PS50893"/>
    </source>
</evidence>
<dbReference type="Proteomes" id="UP001054889">
    <property type="component" value="Unassembled WGS sequence"/>
</dbReference>
<feature type="compositionally biased region" description="Low complexity" evidence="8">
    <location>
        <begin position="462"/>
        <end position="471"/>
    </location>
</feature>
<dbReference type="AlphaFoldDB" id="A0AAV5BSH4"/>
<accession>A0AAV5BSH4</accession>
<keyword evidence="7" id="KW-0472">Membrane</keyword>
<proteinExistence type="predicted"/>
<dbReference type="PROSITE" id="PS50893">
    <property type="entry name" value="ABC_TRANSPORTER_2"/>
    <property type="match status" value="1"/>
</dbReference>
<evidence type="ECO:0000313" key="10">
    <source>
        <dbReference type="EMBL" id="GJM88452.1"/>
    </source>
</evidence>
<dbReference type="GO" id="GO:0042626">
    <property type="term" value="F:ATPase-coupled transmembrane transporter activity"/>
    <property type="evidence" value="ECO:0007669"/>
    <property type="project" value="TreeGrafter"/>
</dbReference>
<reference evidence="10" key="2">
    <citation type="submission" date="2021-12" db="EMBL/GenBank/DDBJ databases">
        <title>Resequencing data analysis of finger millet.</title>
        <authorList>
            <person name="Hatakeyama M."/>
            <person name="Aluri S."/>
            <person name="Balachadran M.T."/>
            <person name="Sivarajan S.R."/>
            <person name="Poveda L."/>
            <person name="Shimizu-Inatsugi R."/>
            <person name="Schlapbach R."/>
            <person name="Sreeman S.M."/>
            <person name="Shimizu K.K."/>
        </authorList>
    </citation>
    <scope>NUCLEOTIDE SEQUENCE</scope>
</reference>
<dbReference type="PROSITE" id="PS00211">
    <property type="entry name" value="ABC_TRANSPORTER_1"/>
    <property type="match status" value="1"/>
</dbReference>
<sequence length="696" mass="76121">MCFVLLFGHPNHRNKSRAETDTPYSSFPAAGTRSASALPGRSALLHYTPWWCSSSPPDSASPSFSFYHPSPSPPHHTLAVRNLSCPFPSRTCSALLAPFSSCFFSAASAPHEEGGGLLKSVSFTASSSNILAVVGPSGAGKSTLLRILSGRGTGTEISEKPGTVSLNGRAVTSRARLRRLCGFVTQDDNLLPLLTVRETVLFAARFRLRGADAHARRERVDALLHELGLSDVADSYVGGGADGSSPRGVSGGERKRVSVAVDLVHDPPVLLLDEPTSGLDSRSALDVLALLRDVARARRQVVVLSIHQPSYRMLGYISSLLLLSRGAVAHSGTLKSLEDALARLGHKHVPVQLNPLELAMEVTAQLQDDHAKHHHHFEDDLVSGNIVDIPDEHGYCGRATEVAALTVRCWRVMRRTRELFAGAGRAGCGGGPGPRQRLLPHQPDGPGRRGTPARPLRLHAQLPPLLHRGGPPRAPPRAPRADARRLAPRVPPLLLRARQRARLRAMPPRRLPPLLAPALLARGPPRLPRQRLRVLRARRLARRARGQLARALPQRRRAGLRRGKRAHLRLPRRLLPLLRLLHPAGQHPGLLGVHVLRLHVQIPARPAAHQRVRRRRKGQVRRVGGQRRRRVLEDRGRRAQGQRHRRGDEVGQRRGHDRLLPALQGLVLGGARPEGQEHHTLNLWSIASSALGVVYS</sequence>
<comment type="caution">
    <text evidence="10">The sequence shown here is derived from an EMBL/GenBank/DDBJ whole genome shotgun (WGS) entry which is preliminary data.</text>
</comment>
<reference evidence="10" key="1">
    <citation type="journal article" date="2018" name="DNA Res.">
        <title>Multiple hybrid de novo genome assembly of finger millet, an orphan allotetraploid crop.</title>
        <authorList>
            <person name="Hatakeyama M."/>
            <person name="Aluri S."/>
            <person name="Balachadran M.T."/>
            <person name="Sivarajan S.R."/>
            <person name="Patrignani A."/>
            <person name="Gruter S."/>
            <person name="Poveda L."/>
            <person name="Shimizu-Inatsugi R."/>
            <person name="Baeten J."/>
            <person name="Francoijs K.J."/>
            <person name="Nataraja K.N."/>
            <person name="Reddy Y.A.N."/>
            <person name="Phadnis S."/>
            <person name="Ravikumar R.L."/>
            <person name="Schlapbach R."/>
            <person name="Sreeman S.M."/>
            <person name="Shimizu K.K."/>
        </authorList>
    </citation>
    <scope>NUCLEOTIDE SEQUENCE</scope>
</reference>
<dbReference type="FunFam" id="3.40.50.300:FF:001409">
    <property type="entry name" value="ABC transporter G family member 23"/>
    <property type="match status" value="1"/>
</dbReference>
<dbReference type="InterPro" id="IPR050352">
    <property type="entry name" value="ABCG_transporters"/>
</dbReference>
<evidence type="ECO:0000313" key="11">
    <source>
        <dbReference type="Proteomes" id="UP001054889"/>
    </source>
</evidence>
<feature type="compositionally biased region" description="Gly residues" evidence="8">
    <location>
        <begin position="424"/>
        <end position="433"/>
    </location>
</feature>
<evidence type="ECO:0000256" key="5">
    <source>
        <dbReference type="ARBA" id="ARBA00022840"/>
    </source>
</evidence>
<protein>
    <recommendedName>
        <fullName evidence="9">ABC transporter domain-containing protein</fullName>
    </recommendedName>
</protein>
<feature type="region of interest" description="Disordered" evidence="8">
    <location>
        <begin position="422"/>
        <end position="483"/>
    </location>
</feature>
<feature type="compositionally biased region" description="Basic residues" evidence="8">
    <location>
        <begin position="608"/>
        <end position="630"/>
    </location>
</feature>
<keyword evidence="6" id="KW-1133">Transmembrane helix</keyword>
<organism evidence="10 11">
    <name type="scientific">Eleusine coracana subsp. coracana</name>
    <dbReference type="NCBI Taxonomy" id="191504"/>
    <lineage>
        <taxon>Eukaryota</taxon>
        <taxon>Viridiplantae</taxon>
        <taxon>Streptophyta</taxon>
        <taxon>Embryophyta</taxon>
        <taxon>Tracheophyta</taxon>
        <taxon>Spermatophyta</taxon>
        <taxon>Magnoliopsida</taxon>
        <taxon>Liliopsida</taxon>
        <taxon>Poales</taxon>
        <taxon>Poaceae</taxon>
        <taxon>PACMAD clade</taxon>
        <taxon>Chloridoideae</taxon>
        <taxon>Cynodonteae</taxon>
        <taxon>Eleusininae</taxon>
        <taxon>Eleusine</taxon>
    </lineage>
</organism>
<dbReference type="Gene3D" id="3.40.50.300">
    <property type="entry name" value="P-loop containing nucleotide triphosphate hydrolases"/>
    <property type="match status" value="1"/>
</dbReference>
<name>A0AAV5BSH4_ELECO</name>
<evidence type="ECO:0000256" key="4">
    <source>
        <dbReference type="ARBA" id="ARBA00022741"/>
    </source>
</evidence>
<keyword evidence="4" id="KW-0547">Nucleotide-binding</keyword>
<dbReference type="GO" id="GO:0016887">
    <property type="term" value="F:ATP hydrolysis activity"/>
    <property type="evidence" value="ECO:0007669"/>
    <property type="project" value="InterPro"/>
</dbReference>
<dbReference type="Pfam" id="PF00005">
    <property type="entry name" value="ABC_tran"/>
    <property type="match status" value="1"/>
</dbReference>
<keyword evidence="3" id="KW-0812">Transmembrane</keyword>
<evidence type="ECO:0000256" key="2">
    <source>
        <dbReference type="ARBA" id="ARBA00022448"/>
    </source>
</evidence>
<evidence type="ECO:0000256" key="3">
    <source>
        <dbReference type="ARBA" id="ARBA00022692"/>
    </source>
</evidence>
<dbReference type="SMART" id="SM00382">
    <property type="entry name" value="AAA"/>
    <property type="match status" value="1"/>
</dbReference>